<evidence type="ECO:0000313" key="1">
    <source>
        <dbReference type="EMBL" id="ARF10336.1"/>
    </source>
</evidence>
<reference evidence="1" key="1">
    <citation type="journal article" date="2017" name="Science">
        <title>Giant viruses with an expanded complement of translation system components.</title>
        <authorList>
            <person name="Schulz F."/>
            <person name="Yutin N."/>
            <person name="Ivanova N.N."/>
            <person name="Ortega D.R."/>
            <person name="Lee T.K."/>
            <person name="Vierheilig J."/>
            <person name="Daims H."/>
            <person name="Horn M."/>
            <person name="Wagner M."/>
            <person name="Jensen G.J."/>
            <person name="Kyrpides N.C."/>
            <person name="Koonin E.V."/>
            <person name="Woyke T."/>
        </authorList>
    </citation>
    <scope>NUCLEOTIDE SEQUENCE</scope>
    <source>
        <strain evidence="1">HKV1</strain>
    </source>
</reference>
<proteinExistence type="predicted"/>
<dbReference type="EMBL" id="KY684103">
    <property type="protein sequence ID" value="ARF10336.1"/>
    <property type="molecule type" value="Genomic_DNA"/>
</dbReference>
<gene>
    <name evidence="1" type="ORF">Hokovirus_1_215</name>
</gene>
<sequence length="230" mass="26587">MSGIPLQFNDFTSLYIMARLNRNNIYNCITNNRADLSYTKMDKPNTPHITLFEIVLNNDHHLTEHIKNNLDRNTFQMPQIRLKLSNYSIKGRTENKFFTIECSVIDGNITDFRKSVYKKIDNIIGKKALKSSQDSDYVYYSVDNIILYAVPTHSHGNLIWMPHISIINTETTHDDVVKYYLSRNNVTNIQSMLNNVGCLKKELDLQKSSTLALSFSKPRNNNNNNDNSDD</sequence>
<organism evidence="1">
    <name type="scientific">Hokovirus HKV1</name>
    <dbReference type="NCBI Taxonomy" id="1977638"/>
    <lineage>
        <taxon>Viruses</taxon>
        <taxon>Varidnaviria</taxon>
        <taxon>Bamfordvirae</taxon>
        <taxon>Nucleocytoviricota</taxon>
        <taxon>Megaviricetes</taxon>
        <taxon>Imitervirales</taxon>
        <taxon>Mimiviridae</taxon>
        <taxon>Klosneuvirinae</taxon>
        <taxon>Hokovirus</taxon>
    </lineage>
</organism>
<name>A0A1V0SF35_9VIRU</name>
<protein>
    <submittedName>
        <fullName evidence="1">Uncharacterized protein</fullName>
    </submittedName>
</protein>
<accession>A0A1V0SF35</accession>